<evidence type="ECO:0000256" key="2">
    <source>
        <dbReference type="ARBA" id="ARBA00022729"/>
    </source>
</evidence>
<gene>
    <name evidence="8" type="ORF">APLA_LOCUS6486</name>
</gene>
<dbReference type="Pfam" id="PF01607">
    <property type="entry name" value="CBM_14"/>
    <property type="match status" value="2"/>
</dbReference>
<dbReference type="InterPro" id="IPR002557">
    <property type="entry name" value="Chitin-bd_dom"/>
</dbReference>
<dbReference type="Proteomes" id="UP000494106">
    <property type="component" value="Unassembled WGS sequence"/>
</dbReference>
<keyword evidence="9" id="KW-1185">Reference proteome</keyword>
<feature type="domain" description="Chitin-binding type-2" evidence="7">
    <location>
        <begin position="93"/>
        <end position="148"/>
    </location>
</feature>
<keyword evidence="2" id="KW-0732">Signal</keyword>
<accession>A0A8S0ZRV2</accession>
<dbReference type="AlphaFoldDB" id="A0A8S0ZRV2"/>
<organism evidence="8 9">
    <name type="scientific">Arctia plantaginis</name>
    <name type="common">Wood tiger moth</name>
    <name type="synonym">Phalaena plantaginis</name>
    <dbReference type="NCBI Taxonomy" id="874455"/>
    <lineage>
        <taxon>Eukaryota</taxon>
        <taxon>Metazoa</taxon>
        <taxon>Ecdysozoa</taxon>
        <taxon>Arthropoda</taxon>
        <taxon>Hexapoda</taxon>
        <taxon>Insecta</taxon>
        <taxon>Pterygota</taxon>
        <taxon>Neoptera</taxon>
        <taxon>Endopterygota</taxon>
        <taxon>Lepidoptera</taxon>
        <taxon>Glossata</taxon>
        <taxon>Ditrysia</taxon>
        <taxon>Noctuoidea</taxon>
        <taxon>Erebidae</taxon>
        <taxon>Arctiinae</taxon>
        <taxon>Arctia</taxon>
    </lineage>
</organism>
<proteinExistence type="predicted"/>
<dbReference type="InterPro" id="IPR051940">
    <property type="entry name" value="Chitin_bind-dev_reg"/>
</dbReference>
<feature type="compositionally biased region" description="Polar residues" evidence="6">
    <location>
        <begin position="51"/>
        <end position="64"/>
    </location>
</feature>
<evidence type="ECO:0000313" key="8">
    <source>
        <dbReference type="EMBL" id="CAB3236330.1"/>
    </source>
</evidence>
<dbReference type="SMART" id="SM00494">
    <property type="entry name" value="ChtBD2"/>
    <property type="match status" value="2"/>
</dbReference>
<evidence type="ECO:0000256" key="6">
    <source>
        <dbReference type="SAM" id="MobiDB-lite"/>
    </source>
</evidence>
<feature type="region of interest" description="Disordered" evidence="6">
    <location>
        <begin position="51"/>
        <end position="92"/>
    </location>
</feature>
<name>A0A8S0ZRV2_ARCPL</name>
<evidence type="ECO:0000256" key="4">
    <source>
        <dbReference type="ARBA" id="ARBA00023157"/>
    </source>
</evidence>
<keyword evidence="3" id="KW-0677">Repeat</keyword>
<dbReference type="InterPro" id="IPR036508">
    <property type="entry name" value="Chitin-bd_dom_sf"/>
</dbReference>
<dbReference type="OrthoDB" id="6020543at2759"/>
<keyword evidence="4" id="KW-1015">Disulfide bond</keyword>
<feature type="compositionally biased region" description="Low complexity" evidence="6">
    <location>
        <begin position="72"/>
        <end position="92"/>
    </location>
</feature>
<evidence type="ECO:0000256" key="3">
    <source>
        <dbReference type="ARBA" id="ARBA00022737"/>
    </source>
</evidence>
<feature type="domain" description="Chitin-binding type-2" evidence="7">
    <location>
        <begin position="180"/>
        <end position="234"/>
    </location>
</feature>
<dbReference type="PROSITE" id="PS50940">
    <property type="entry name" value="CHIT_BIND_II"/>
    <property type="match status" value="2"/>
</dbReference>
<dbReference type="GO" id="GO:0008061">
    <property type="term" value="F:chitin binding"/>
    <property type="evidence" value="ECO:0007669"/>
    <property type="project" value="UniProtKB-KW"/>
</dbReference>
<dbReference type="SUPFAM" id="SSF57625">
    <property type="entry name" value="Invertebrate chitin-binding proteins"/>
    <property type="match status" value="2"/>
</dbReference>
<dbReference type="PANTHER" id="PTHR23301">
    <property type="entry name" value="CHITIN BINDING PERITROPHIN-A"/>
    <property type="match status" value="1"/>
</dbReference>
<dbReference type="EMBL" id="CADEBC010000486">
    <property type="protein sequence ID" value="CAB3236330.1"/>
    <property type="molecule type" value="Genomic_DNA"/>
</dbReference>
<dbReference type="PANTHER" id="PTHR23301:SF0">
    <property type="entry name" value="CHITIN-BINDING TYPE-2 DOMAIN-CONTAINING PROTEIN-RELATED"/>
    <property type="match status" value="1"/>
</dbReference>
<reference evidence="8 9" key="1">
    <citation type="submission" date="2020-04" db="EMBL/GenBank/DDBJ databases">
        <authorList>
            <person name="Wallbank WR R."/>
            <person name="Pardo Diaz C."/>
            <person name="Kozak K."/>
            <person name="Martin S."/>
            <person name="Jiggins C."/>
            <person name="Moest M."/>
            <person name="Warren A I."/>
            <person name="Byers J.R.P. K."/>
            <person name="Montejo-Kovacevich G."/>
            <person name="Yen C E."/>
        </authorList>
    </citation>
    <scope>NUCLEOTIDE SEQUENCE [LARGE SCALE GENOMIC DNA]</scope>
</reference>
<keyword evidence="1" id="KW-0147">Chitin-binding</keyword>
<evidence type="ECO:0000259" key="7">
    <source>
        <dbReference type="PROSITE" id="PS50940"/>
    </source>
</evidence>
<dbReference type="Gene3D" id="2.170.140.10">
    <property type="entry name" value="Chitin binding domain"/>
    <property type="match status" value="2"/>
</dbReference>
<keyword evidence="5" id="KW-0325">Glycoprotein</keyword>
<protein>
    <recommendedName>
        <fullName evidence="7">Chitin-binding type-2 domain-containing protein</fullName>
    </recommendedName>
</protein>
<evidence type="ECO:0000313" key="9">
    <source>
        <dbReference type="Proteomes" id="UP000494106"/>
    </source>
</evidence>
<comment type="caution">
    <text evidence="8">The sequence shown here is derived from an EMBL/GenBank/DDBJ whole genome shotgun (WGS) entry which is preliminary data.</text>
</comment>
<sequence>MLRECTAGTEFNNATQSCVDISEGGCTLELTTIATDATTIQESLKITTDVPNNINDDNASITENATRENDITASEVSTDTGTTTSTEGSKASQPICPPGFWGNVPNPERCNAFYMCVAGTPMPRECTAGTEFNPETENCVPMLRECTTGTEFSNVTLTCIPASEGGCVRHISNMDIHEELPSCEPGQIASDPENCDQFYMCAAGGYLMMHCNKGEEFDPAIKKCSPISENGCFHSKNNDINDTDTRERTVEVTYLVKNPKDRARAINEMNK</sequence>
<evidence type="ECO:0000256" key="5">
    <source>
        <dbReference type="ARBA" id="ARBA00023180"/>
    </source>
</evidence>
<evidence type="ECO:0000256" key="1">
    <source>
        <dbReference type="ARBA" id="ARBA00022669"/>
    </source>
</evidence>
<dbReference type="GO" id="GO:0005576">
    <property type="term" value="C:extracellular region"/>
    <property type="evidence" value="ECO:0007669"/>
    <property type="project" value="InterPro"/>
</dbReference>